<gene>
    <name evidence="5" type="ORF">K458DRAFT_316299</name>
</gene>
<dbReference type="AlphaFoldDB" id="A0A6G1IKK0"/>
<dbReference type="Gene3D" id="2.170.150.70">
    <property type="match status" value="1"/>
</dbReference>
<dbReference type="InterPro" id="IPR006913">
    <property type="entry name" value="CENP-V/GFA"/>
</dbReference>
<dbReference type="SUPFAM" id="SSF51316">
    <property type="entry name" value="Mss4-like"/>
    <property type="match status" value="1"/>
</dbReference>
<dbReference type="PANTHER" id="PTHR28620:SF1">
    <property type="entry name" value="CENP-V_GFA DOMAIN-CONTAINING PROTEIN"/>
    <property type="match status" value="1"/>
</dbReference>
<evidence type="ECO:0000256" key="2">
    <source>
        <dbReference type="ARBA" id="ARBA00022723"/>
    </source>
</evidence>
<keyword evidence="3" id="KW-0862">Zinc</keyword>
<dbReference type="PROSITE" id="PS51891">
    <property type="entry name" value="CENP_V_GFA"/>
    <property type="match status" value="1"/>
</dbReference>
<dbReference type="OrthoDB" id="3930719at2759"/>
<evidence type="ECO:0000259" key="4">
    <source>
        <dbReference type="PROSITE" id="PS51891"/>
    </source>
</evidence>
<feature type="domain" description="CENP-V/GFA" evidence="4">
    <location>
        <begin position="7"/>
        <end position="164"/>
    </location>
</feature>
<dbReference type="EMBL" id="MU005609">
    <property type="protein sequence ID" value="KAF2678774.1"/>
    <property type="molecule type" value="Genomic_DNA"/>
</dbReference>
<proteinExistence type="inferred from homology"/>
<dbReference type="GO" id="GO:0046872">
    <property type="term" value="F:metal ion binding"/>
    <property type="evidence" value="ECO:0007669"/>
    <property type="project" value="UniProtKB-KW"/>
</dbReference>
<dbReference type="PANTHER" id="PTHR28620">
    <property type="entry name" value="CENTROMERE PROTEIN V"/>
    <property type="match status" value="1"/>
</dbReference>
<evidence type="ECO:0000256" key="1">
    <source>
        <dbReference type="ARBA" id="ARBA00005495"/>
    </source>
</evidence>
<keyword evidence="6" id="KW-1185">Reference proteome</keyword>
<name>A0A6G1IKK0_9PLEO</name>
<evidence type="ECO:0000256" key="3">
    <source>
        <dbReference type="ARBA" id="ARBA00022833"/>
    </source>
</evidence>
<evidence type="ECO:0000313" key="6">
    <source>
        <dbReference type="Proteomes" id="UP000799291"/>
    </source>
</evidence>
<keyword evidence="2" id="KW-0479">Metal-binding</keyword>
<reference evidence="5" key="1">
    <citation type="journal article" date="2020" name="Stud. Mycol.">
        <title>101 Dothideomycetes genomes: a test case for predicting lifestyles and emergence of pathogens.</title>
        <authorList>
            <person name="Haridas S."/>
            <person name="Albert R."/>
            <person name="Binder M."/>
            <person name="Bloem J."/>
            <person name="Labutti K."/>
            <person name="Salamov A."/>
            <person name="Andreopoulos B."/>
            <person name="Baker S."/>
            <person name="Barry K."/>
            <person name="Bills G."/>
            <person name="Bluhm B."/>
            <person name="Cannon C."/>
            <person name="Castanera R."/>
            <person name="Culley D."/>
            <person name="Daum C."/>
            <person name="Ezra D."/>
            <person name="Gonzalez J."/>
            <person name="Henrissat B."/>
            <person name="Kuo A."/>
            <person name="Liang C."/>
            <person name="Lipzen A."/>
            <person name="Lutzoni F."/>
            <person name="Magnuson J."/>
            <person name="Mondo S."/>
            <person name="Nolan M."/>
            <person name="Ohm R."/>
            <person name="Pangilinan J."/>
            <person name="Park H.-J."/>
            <person name="Ramirez L."/>
            <person name="Alfaro M."/>
            <person name="Sun H."/>
            <person name="Tritt A."/>
            <person name="Yoshinaga Y."/>
            <person name="Zwiers L.-H."/>
            <person name="Turgeon B."/>
            <person name="Goodwin S."/>
            <person name="Spatafora J."/>
            <person name="Crous P."/>
            <person name="Grigoriev I."/>
        </authorList>
    </citation>
    <scope>NUCLEOTIDE SEQUENCE</scope>
    <source>
        <strain evidence="5">CBS 122367</strain>
    </source>
</reference>
<evidence type="ECO:0000313" key="5">
    <source>
        <dbReference type="EMBL" id="KAF2678774.1"/>
    </source>
</evidence>
<dbReference type="InterPro" id="IPR052355">
    <property type="entry name" value="CENP-V-like"/>
</dbReference>
<sequence length="196" mass="22111">MSSTQVYHGSCHCGHVKYQLRLTLPPALGPDHHLQKATRIYKCNCSTCHKMGMFHCRPIDTYDDFILISPSDPKELGVYNAFGGKVNWYFCKKCAVRTFGIGGIWAQEDLDVEKWAGGEGGDGKPAKVWRTKALEDVKGFDGKPLHYVSVNAITLEGVDLVDWHKKGWIAYYENRERKGTEPLQVRNEEPFPGGCF</sequence>
<protein>
    <recommendedName>
        <fullName evidence="4">CENP-V/GFA domain-containing protein</fullName>
    </recommendedName>
</protein>
<accession>A0A6G1IKK0</accession>
<organism evidence="5 6">
    <name type="scientific">Lentithecium fluviatile CBS 122367</name>
    <dbReference type="NCBI Taxonomy" id="1168545"/>
    <lineage>
        <taxon>Eukaryota</taxon>
        <taxon>Fungi</taxon>
        <taxon>Dikarya</taxon>
        <taxon>Ascomycota</taxon>
        <taxon>Pezizomycotina</taxon>
        <taxon>Dothideomycetes</taxon>
        <taxon>Pleosporomycetidae</taxon>
        <taxon>Pleosporales</taxon>
        <taxon>Massarineae</taxon>
        <taxon>Lentitheciaceae</taxon>
        <taxon>Lentithecium</taxon>
    </lineage>
</organism>
<dbReference type="Proteomes" id="UP000799291">
    <property type="component" value="Unassembled WGS sequence"/>
</dbReference>
<dbReference type="InterPro" id="IPR011057">
    <property type="entry name" value="Mss4-like_sf"/>
</dbReference>
<dbReference type="GO" id="GO:0016846">
    <property type="term" value="F:carbon-sulfur lyase activity"/>
    <property type="evidence" value="ECO:0007669"/>
    <property type="project" value="InterPro"/>
</dbReference>
<comment type="similarity">
    <text evidence="1">Belongs to the Gfa family.</text>
</comment>